<dbReference type="Proteomes" id="UP000632138">
    <property type="component" value="Unassembled WGS sequence"/>
</dbReference>
<protein>
    <submittedName>
        <fullName evidence="3">Uncharacterized protein</fullName>
    </submittedName>
</protein>
<comment type="caution">
    <text evidence="3">The sequence shown here is derived from an EMBL/GenBank/DDBJ whole genome shotgun (WGS) entry which is preliminary data.</text>
</comment>
<proteinExistence type="predicted"/>
<feature type="compositionally biased region" description="Basic and acidic residues" evidence="1">
    <location>
        <begin position="112"/>
        <end position="136"/>
    </location>
</feature>
<feature type="compositionally biased region" description="Low complexity" evidence="1">
    <location>
        <begin position="61"/>
        <end position="79"/>
    </location>
</feature>
<accession>A0ABS2AP38</accession>
<feature type="region of interest" description="Disordered" evidence="1">
    <location>
        <begin position="1"/>
        <end position="24"/>
    </location>
</feature>
<keyword evidence="2" id="KW-1133">Transmembrane helix</keyword>
<feature type="region of interest" description="Disordered" evidence="1">
    <location>
        <begin position="50"/>
        <end position="163"/>
    </location>
</feature>
<name>A0ABS2AP38_9ACTN</name>
<feature type="transmembrane region" description="Helical" evidence="2">
    <location>
        <begin position="27"/>
        <end position="45"/>
    </location>
</feature>
<dbReference type="RefSeq" id="WP_203381566.1">
    <property type="nucleotide sequence ID" value="NZ_JAENHP010000020.1"/>
</dbReference>
<evidence type="ECO:0000313" key="4">
    <source>
        <dbReference type="Proteomes" id="UP000632138"/>
    </source>
</evidence>
<dbReference type="EMBL" id="JAENHP010000020">
    <property type="protein sequence ID" value="MBM2621596.1"/>
    <property type="molecule type" value="Genomic_DNA"/>
</dbReference>
<reference evidence="3 4" key="1">
    <citation type="submission" date="2021-01" db="EMBL/GenBank/DDBJ databases">
        <title>Actinoplanes sp. nov. LDG1-06 isolated from lichen.</title>
        <authorList>
            <person name="Saeng-In P."/>
            <person name="Phongsopitanun W."/>
            <person name="Kanchanasin P."/>
            <person name="Yuki M."/>
            <person name="Kudo T."/>
            <person name="Ohkuma M."/>
            <person name="Tanasupawat S."/>
        </authorList>
    </citation>
    <scope>NUCLEOTIDE SEQUENCE [LARGE SCALE GENOMIC DNA]</scope>
    <source>
        <strain evidence="3 4">LDG1-06</strain>
    </source>
</reference>
<keyword evidence="2" id="KW-0472">Membrane</keyword>
<keyword evidence="2" id="KW-0812">Transmembrane</keyword>
<evidence type="ECO:0000256" key="2">
    <source>
        <dbReference type="SAM" id="Phobius"/>
    </source>
</evidence>
<sequence>MDTEDDAQRTPPQGTRPQGASPFRRRMVIGGIGLAAVLGGGAYLMTAQVSDRQATTSAPDVAPVQPAPTTSAAPATSDVAPPPSVSATGMTSAGTARPPAEPSPSRSPSPARSEDSAAVRREIDRARAQAAKDGHPLQRPLQQKAQAVPGSQVSTRTEPTSEGTIRISTARADLTGQQDQLIAGDGGKPVGSARCTQKVRFSEGAPAREVANLLLCWRMSADRSVVTLAVAKEGTPSSSISTATIDREWARLD</sequence>
<gene>
    <name evidence="3" type="ORF">JIG36_39445</name>
</gene>
<feature type="compositionally biased region" description="Polar residues" evidence="1">
    <location>
        <begin position="140"/>
        <end position="163"/>
    </location>
</feature>
<organism evidence="3 4">
    <name type="scientific">Paractinoplanes ovalisporus</name>
    <dbReference type="NCBI Taxonomy" id="2810368"/>
    <lineage>
        <taxon>Bacteria</taxon>
        <taxon>Bacillati</taxon>
        <taxon>Actinomycetota</taxon>
        <taxon>Actinomycetes</taxon>
        <taxon>Micromonosporales</taxon>
        <taxon>Micromonosporaceae</taxon>
        <taxon>Paractinoplanes</taxon>
    </lineage>
</organism>
<evidence type="ECO:0000313" key="3">
    <source>
        <dbReference type="EMBL" id="MBM2621596.1"/>
    </source>
</evidence>
<evidence type="ECO:0000256" key="1">
    <source>
        <dbReference type="SAM" id="MobiDB-lite"/>
    </source>
</evidence>
<keyword evidence="4" id="KW-1185">Reference proteome</keyword>